<dbReference type="SUPFAM" id="SSF52833">
    <property type="entry name" value="Thioredoxin-like"/>
    <property type="match status" value="1"/>
</dbReference>
<dbReference type="InterPro" id="IPR051470">
    <property type="entry name" value="Thiol:disulfide_interchange"/>
</dbReference>
<dbReference type="PROSITE" id="PS51352">
    <property type="entry name" value="THIOREDOXIN_2"/>
    <property type="match status" value="1"/>
</dbReference>
<protein>
    <submittedName>
        <fullName evidence="2">DsbA family protein</fullName>
    </submittedName>
</protein>
<dbReference type="CDD" id="cd03023">
    <property type="entry name" value="DsbA_Com1_like"/>
    <property type="match status" value="1"/>
</dbReference>
<dbReference type="PANTHER" id="PTHR35272">
    <property type="entry name" value="THIOL:DISULFIDE INTERCHANGE PROTEIN DSBC-RELATED"/>
    <property type="match status" value="1"/>
</dbReference>
<dbReference type="Proteomes" id="UP000664771">
    <property type="component" value="Unassembled WGS sequence"/>
</dbReference>
<dbReference type="Pfam" id="PF01323">
    <property type="entry name" value="DSBA"/>
    <property type="match status" value="1"/>
</dbReference>
<dbReference type="Gene3D" id="3.40.30.10">
    <property type="entry name" value="Glutaredoxin"/>
    <property type="match status" value="1"/>
</dbReference>
<sequence>MRPGRATFTSMAGWVTGSNMTRFPRLRLSLLTAAIVGGLAAFPADSSWAEDSFTPAQRQEIVAIVRNALKTDPTILADAITAMRAETEAQQQAKGLQAVRANRAKLAGSSGDIVLGNPKGSLSVVEFYDPRCPYCRKVLPDLDKLVAAEPDLRLVEKVVPVLGPASQMEAQAIAAAGLQGGYLKLQQALMSDSQPASIARIRALATAAGLDADRLERDMKGPDVAAILHENMDLARQIGLEGTPTFLIGEKAIIPGAASFEDLKSSVDSLRKPG</sequence>
<dbReference type="InterPro" id="IPR041205">
    <property type="entry name" value="ScsC_N"/>
</dbReference>
<dbReference type="InterPro" id="IPR036249">
    <property type="entry name" value="Thioredoxin-like_sf"/>
</dbReference>
<dbReference type="Pfam" id="PF18312">
    <property type="entry name" value="ScsC_N"/>
    <property type="match status" value="1"/>
</dbReference>
<evidence type="ECO:0000259" key="1">
    <source>
        <dbReference type="PROSITE" id="PS51352"/>
    </source>
</evidence>
<accession>A0ABS3LXZ4</accession>
<organism evidence="2 3">
    <name type="scientific">Acetobacter sacchari</name>
    <dbReference type="NCBI Taxonomy" id="2661687"/>
    <lineage>
        <taxon>Bacteria</taxon>
        <taxon>Pseudomonadati</taxon>
        <taxon>Pseudomonadota</taxon>
        <taxon>Alphaproteobacteria</taxon>
        <taxon>Acetobacterales</taxon>
        <taxon>Acetobacteraceae</taxon>
        <taxon>Acetobacter</taxon>
    </lineage>
</organism>
<reference evidence="2 3" key="1">
    <citation type="submission" date="2021-03" db="EMBL/GenBank/DDBJ databases">
        <title>The complete genome sequence of Acetobacter sacchari TBRC 11175.</title>
        <authorList>
            <person name="Charoenyingcharoen P."/>
            <person name="Yukphan P."/>
        </authorList>
    </citation>
    <scope>NUCLEOTIDE SEQUENCE [LARGE SCALE GENOMIC DNA]</scope>
    <source>
        <strain evidence="2 3">TBRC 11175</strain>
    </source>
</reference>
<comment type="caution">
    <text evidence="2">The sequence shown here is derived from an EMBL/GenBank/DDBJ whole genome shotgun (WGS) entry which is preliminary data.</text>
</comment>
<dbReference type="InterPro" id="IPR013766">
    <property type="entry name" value="Thioredoxin_domain"/>
</dbReference>
<evidence type="ECO:0000313" key="3">
    <source>
        <dbReference type="Proteomes" id="UP000664771"/>
    </source>
</evidence>
<dbReference type="InterPro" id="IPR001853">
    <property type="entry name" value="DSBA-like_thioredoxin_dom"/>
</dbReference>
<proteinExistence type="predicted"/>
<name>A0ABS3LXZ4_9PROT</name>
<gene>
    <name evidence="2" type="ORF">J2D73_13340</name>
</gene>
<dbReference type="EMBL" id="JAFVMF010000014">
    <property type="protein sequence ID" value="MBO1360771.1"/>
    <property type="molecule type" value="Genomic_DNA"/>
</dbReference>
<keyword evidence="3" id="KW-1185">Reference proteome</keyword>
<evidence type="ECO:0000313" key="2">
    <source>
        <dbReference type="EMBL" id="MBO1360771.1"/>
    </source>
</evidence>
<dbReference type="PANTHER" id="PTHR35272:SF3">
    <property type="entry name" value="THIOL:DISULFIDE INTERCHANGE PROTEIN DSBC"/>
    <property type="match status" value="1"/>
</dbReference>
<feature type="domain" description="Thioredoxin" evidence="1">
    <location>
        <begin position="95"/>
        <end position="272"/>
    </location>
</feature>